<dbReference type="EMBL" id="HBFQ01039248">
    <property type="protein sequence ID" value="CAD8853457.1"/>
    <property type="molecule type" value="Transcribed_RNA"/>
</dbReference>
<evidence type="ECO:0000313" key="2">
    <source>
        <dbReference type="EMBL" id="CAD8853457.1"/>
    </source>
</evidence>
<proteinExistence type="predicted"/>
<evidence type="ECO:0000256" key="1">
    <source>
        <dbReference type="SAM" id="Phobius"/>
    </source>
</evidence>
<accession>A0A7S1AGR6</accession>
<organism evidence="2">
    <name type="scientific">Noctiluca scintillans</name>
    <name type="common">Sea sparkle</name>
    <name type="synonym">Red tide dinoflagellate</name>
    <dbReference type="NCBI Taxonomy" id="2966"/>
    <lineage>
        <taxon>Eukaryota</taxon>
        <taxon>Sar</taxon>
        <taxon>Alveolata</taxon>
        <taxon>Dinophyceae</taxon>
        <taxon>Noctilucales</taxon>
        <taxon>Noctilucaceae</taxon>
        <taxon>Noctiluca</taxon>
    </lineage>
</organism>
<sequence length="101" mass="11761">MPRFPQCFSFAVCVLWRLDHSSPLREQRALVRNLQDVVTRHILFLYSHLYFLSTVEIVFFRIVPKKGRRSSHGKLATTAVSWASASNSRSLEYFCARELRG</sequence>
<name>A0A7S1AGR6_NOCSC</name>
<keyword evidence="1" id="KW-0812">Transmembrane</keyword>
<reference evidence="2" key="1">
    <citation type="submission" date="2021-01" db="EMBL/GenBank/DDBJ databases">
        <authorList>
            <person name="Corre E."/>
            <person name="Pelletier E."/>
            <person name="Niang G."/>
            <person name="Scheremetjew M."/>
            <person name="Finn R."/>
            <person name="Kale V."/>
            <person name="Holt S."/>
            <person name="Cochrane G."/>
            <person name="Meng A."/>
            <person name="Brown T."/>
            <person name="Cohen L."/>
        </authorList>
    </citation>
    <scope>NUCLEOTIDE SEQUENCE</scope>
</reference>
<keyword evidence="1" id="KW-1133">Transmembrane helix</keyword>
<feature type="transmembrane region" description="Helical" evidence="1">
    <location>
        <begin position="45"/>
        <end position="63"/>
    </location>
</feature>
<keyword evidence="1" id="KW-0472">Membrane</keyword>
<protein>
    <submittedName>
        <fullName evidence="2">Uncharacterized protein</fullName>
    </submittedName>
</protein>
<gene>
    <name evidence="2" type="ORF">NSCI0253_LOCUS27808</name>
</gene>
<dbReference type="AlphaFoldDB" id="A0A7S1AGR6"/>